<feature type="compositionally biased region" description="Basic and acidic residues" evidence="1">
    <location>
        <begin position="59"/>
        <end position="72"/>
    </location>
</feature>
<accession>A0AA37PB07</accession>
<proteinExistence type="predicted"/>
<feature type="compositionally biased region" description="Polar residues" evidence="1">
    <location>
        <begin position="124"/>
        <end position="133"/>
    </location>
</feature>
<reference evidence="2 3" key="1">
    <citation type="submission" date="2022-03" db="EMBL/GenBank/DDBJ databases">
        <title>Genome data of Colletotrichum spp.</title>
        <authorList>
            <person name="Utami Y.D."/>
            <person name="Hiruma K."/>
        </authorList>
    </citation>
    <scope>NUCLEOTIDE SEQUENCE [LARGE SCALE GENOMIC DNA]</scope>
    <source>
        <strain evidence="2 3">MAFF 239500</strain>
    </source>
</reference>
<feature type="region of interest" description="Disordered" evidence="1">
    <location>
        <begin position="236"/>
        <end position="268"/>
    </location>
</feature>
<keyword evidence="3" id="KW-1185">Reference proteome</keyword>
<protein>
    <submittedName>
        <fullName evidence="2">Uncharacterized protein</fullName>
    </submittedName>
</protein>
<dbReference type="EMBL" id="BQXU01000026">
    <property type="protein sequence ID" value="GKT48912.1"/>
    <property type="molecule type" value="Genomic_DNA"/>
</dbReference>
<organism evidence="2 3">
    <name type="scientific">Colletotrichum spaethianum</name>
    <dbReference type="NCBI Taxonomy" id="700344"/>
    <lineage>
        <taxon>Eukaryota</taxon>
        <taxon>Fungi</taxon>
        <taxon>Dikarya</taxon>
        <taxon>Ascomycota</taxon>
        <taxon>Pezizomycotina</taxon>
        <taxon>Sordariomycetes</taxon>
        <taxon>Hypocreomycetidae</taxon>
        <taxon>Glomerellales</taxon>
        <taxon>Glomerellaceae</taxon>
        <taxon>Colletotrichum</taxon>
        <taxon>Colletotrichum spaethianum species complex</taxon>
    </lineage>
</organism>
<feature type="compositionally biased region" description="Pro residues" evidence="1">
    <location>
        <begin position="86"/>
        <end position="104"/>
    </location>
</feature>
<dbReference type="AlphaFoldDB" id="A0AA37PB07"/>
<feature type="region of interest" description="Disordered" evidence="1">
    <location>
        <begin position="1"/>
        <end position="224"/>
    </location>
</feature>
<dbReference type="Proteomes" id="UP001055115">
    <property type="component" value="Unassembled WGS sequence"/>
</dbReference>
<feature type="compositionally biased region" description="Polar residues" evidence="1">
    <location>
        <begin position="190"/>
        <end position="200"/>
    </location>
</feature>
<dbReference type="GeneID" id="73329895"/>
<evidence type="ECO:0000256" key="1">
    <source>
        <dbReference type="SAM" id="MobiDB-lite"/>
    </source>
</evidence>
<comment type="caution">
    <text evidence="2">The sequence shown here is derived from an EMBL/GenBank/DDBJ whole genome shotgun (WGS) entry which is preliminary data.</text>
</comment>
<evidence type="ECO:0000313" key="2">
    <source>
        <dbReference type="EMBL" id="GKT48912.1"/>
    </source>
</evidence>
<evidence type="ECO:0000313" key="3">
    <source>
        <dbReference type="Proteomes" id="UP001055115"/>
    </source>
</evidence>
<feature type="compositionally biased region" description="Polar residues" evidence="1">
    <location>
        <begin position="145"/>
        <end position="162"/>
    </location>
</feature>
<sequence length="268" mass="28904">MEAFTADPHGLAAVRESLTSSSSNSTVRESDRKDTKKKRTLSPLPPSPPPRKSSQKFAKSKDKDESPSKAFREPAMPVMITTTPVQSPPRVPPAASPRATPPARPSRDNTPDLQSQLFGPWPVIQSNLSSTSLLGDRRGPDPQAVSRSTTPLSYPDIPQSSRLPVGREATPAPRSTNASKTKQSEGRVTRTPSPNTSTFSRFPFFGRRSKTAPEIPGSTRKTSPLAKALLPALVMRDTDASAESGGKVAAQPPTRPDQAWNLDHRRTA</sequence>
<dbReference type="RefSeq" id="XP_049131262.1">
    <property type="nucleotide sequence ID" value="XM_049275305.1"/>
</dbReference>
<gene>
    <name evidence="2" type="ORF">ColSpa_09093</name>
</gene>
<name>A0AA37PB07_9PEZI</name>
<feature type="compositionally biased region" description="Low complexity" evidence="1">
    <location>
        <begin position="14"/>
        <end position="27"/>
    </location>
</feature>